<keyword evidence="12 22" id="KW-1133">Transmembrane helix</keyword>
<dbReference type="InterPro" id="IPR004263">
    <property type="entry name" value="Exostosin"/>
</dbReference>
<evidence type="ECO:0000256" key="13">
    <source>
        <dbReference type="ARBA" id="ARBA00023034"/>
    </source>
</evidence>
<evidence type="ECO:0000313" key="25">
    <source>
        <dbReference type="EMBL" id="KAJ8020701.1"/>
    </source>
</evidence>
<reference evidence="25" key="1">
    <citation type="submission" date="2021-10" db="EMBL/GenBank/DDBJ databases">
        <title>Tropical sea cucumber genome reveals ecological adaptation and Cuvierian tubules defense mechanism.</title>
        <authorList>
            <person name="Chen T."/>
        </authorList>
    </citation>
    <scope>NUCLEOTIDE SEQUENCE</scope>
    <source>
        <strain evidence="25">Nanhai2018</strain>
        <tissue evidence="25">Muscle</tissue>
    </source>
</reference>
<keyword evidence="14 22" id="KW-0472">Membrane</keyword>
<gene>
    <name evidence="25" type="ORF">HOLleu_40360</name>
</gene>
<keyword evidence="15" id="KW-1015">Disulfide bond</keyword>
<evidence type="ECO:0000256" key="5">
    <source>
        <dbReference type="ARBA" id="ARBA00010271"/>
    </source>
</evidence>
<feature type="domain" description="Exostosin GT47" evidence="23">
    <location>
        <begin position="202"/>
        <end position="519"/>
    </location>
</feature>
<name>A0A9Q0YKX7_HOLLE</name>
<dbReference type="InterPro" id="IPR040911">
    <property type="entry name" value="Exostosin_GT47"/>
</dbReference>
<dbReference type="EC" id="2.4.1.223" evidence="19"/>
<evidence type="ECO:0000256" key="7">
    <source>
        <dbReference type="ARBA" id="ARBA00022679"/>
    </source>
</evidence>
<feature type="domain" description="Glycosyl transferase 64" evidence="24">
    <location>
        <begin position="682"/>
        <end position="924"/>
    </location>
</feature>
<keyword evidence="6" id="KW-0328">Glycosyltransferase</keyword>
<evidence type="ECO:0000256" key="14">
    <source>
        <dbReference type="ARBA" id="ARBA00023136"/>
    </source>
</evidence>
<protein>
    <recommendedName>
        <fullName evidence="19">glucuronosyl-galactosyl-proteoglycan 4-alpha-N-acetylglucosaminyltransferase</fullName>
        <ecNumber evidence="19">2.4.1.223</ecNumber>
    </recommendedName>
</protein>
<comment type="cofactor">
    <cofactor evidence="1">
        <name>Mn(2+)</name>
        <dbReference type="ChEBI" id="CHEBI:29035"/>
    </cofactor>
</comment>
<keyword evidence="16" id="KW-0325">Glycoprotein</keyword>
<keyword evidence="7" id="KW-0808">Transferase</keyword>
<evidence type="ECO:0000256" key="21">
    <source>
        <dbReference type="SAM" id="MobiDB-lite"/>
    </source>
</evidence>
<feature type="region of interest" description="Disordered" evidence="21">
    <location>
        <begin position="571"/>
        <end position="591"/>
    </location>
</feature>
<feature type="transmembrane region" description="Helical" evidence="22">
    <location>
        <begin position="38"/>
        <end position="57"/>
    </location>
</feature>
<comment type="caution">
    <text evidence="25">The sequence shown here is derived from an EMBL/GenBank/DDBJ whole genome shotgun (WGS) entry which is preliminary data.</text>
</comment>
<evidence type="ECO:0000256" key="3">
    <source>
        <dbReference type="ARBA" id="ARBA00004648"/>
    </source>
</evidence>
<keyword evidence="13" id="KW-0333">Golgi apparatus</keyword>
<dbReference type="GO" id="GO:0001888">
    <property type="term" value="F:glucuronyl-galactosyl-proteoglycan 4-alpha-N-acetylglucosaminyltransferase activity"/>
    <property type="evidence" value="ECO:0007669"/>
    <property type="project" value="UniProtKB-EC"/>
</dbReference>
<evidence type="ECO:0000256" key="12">
    <source>
        <dbReference type="ARBA" id="ARBA00022989"/>
    </source>
</evidence>
<keyword evidence="8 22" id="KW-0812">Transmembrane</keyword>
<evidence type="ECO:0000256" key="1">
    <source>
        <dbReference type="ARBA" id="ARBA00001936"/>
    </source>
</evidence>
<dbReference type="GO" id="GO:0005789">
    <property type="term" value="C:endoplasmic reticulum membrane"/>
    <property type="evidence" value="ECO:0007669"/>
    <property type="project" value="UniProtKB-SubCell"/>
</dbReference>
<evidence type="ECO:0000256" key="10">
    <source>
        <dbReference type="ARBA" id="ARBA00022824"/>
    </source>
</evidence>
<dbReference type="FunFam" id="3.90.550.10:FF:000033">
    <property type="entry name" value="Exostosin-like glycosyltransferase 3"/>
    <property type="match status" value="1"/>
</dbReference>
<dbReference type="SUPFAM" id="SSF53448">
    <property type="entry name" value="Nucleotide-diphospho-sugar transferases"/>
    <property type="match status" value="1"/>
</dbReference>
<evidence type="ECO:0000256" key="20">
    <source>
        <dbReference type="SAM" id="Coils"/>
    </source>
</evidence>
<evidence type="ECO:0000256" key="19">
    <source>
        <dbReference type="ARBA" id="ARBA00066812"/>
    </source>
</evidence>
<dbReference type="GO" id="GO:0046872">
    <property type="term" value="F:metal ion binding"/>
    <property type="evidence" value="ECO:0007669"/>
    <property type="project" value="UniProtKB-KW"/>
</dbReference>
<evidence type="ECO:0000259" key="23">
    <source>
        <dbReference type="Pfam" id="PF03016"/>
    </source>
</evidence>
<comment type="pathway">
    <text evidence="4">Glycan metabolism; heparan sulfate biosynthesis.</text>
</comment>
<evidence type="ECO:0000256" key="6">
    <source>
        <dbReference type="ARBA" id="ARBA00022676"/>
    </source>
</evidence>
<proteinExistence type="inferred from homology"/>
<comment type="subcellular location">
    <subcellularLocation>
        <location evidence="3">Endoplasmic reticulum membrane</location>
        <topology evidence="3">Single-pass type II membrane protein</topology>
    </subcellularLocation>
    <subcellularLocation>
        <location evidence="2">Golgi apparatus</location>
    </subcellularLocation>
</comment>
<dbReference type="PANTHER" id="PTHR48261">
    <property type="entry name" value="ACETYLGLUCOSAMINYLTRANSFERASE"/>
    <property type="match status" value="1"/>
</dbReference>
<dbReference type="GO" id="GO:0015012">
    <property type="term" value="P:heparan sulfate proteoglycan biosynthetic process"/>
    <property type="evidence" value="ECO:0007669"/>
    <property type="project" value="UniProtKB-ARBA"/>
</dbReference>
<evidence type="ECO:0000256" key="2">
    <source>
        <dbReference type="ARBA" id="ARBA00004555"/>
    </source>
</evidence>
<accession>A0A9Q0YKX7</accession>
<evidence type="ECO:0000256" key="18">
    <source>
        <dbReference type="ARBA" id="ARBA00050948"/>
    </source>
</evidence>
<evidence type="ECO:0000256" key="8">
    <source>
        <dbReference type="ARBA" id="ARBA00022692"/>
    </source>
</evidence>
<keyword evidence="17" id="KW-0464">Manganese</keyword>
<dbReference type="InterPro" id="IPR029044">
    <property type="entry name" value="Nucleotide-diphossugar_trans"/>
</dbReference>
<dbReference type="Pfam" id="PF03016">
    <property type="entry name" value="Exostosin_GT47"/>
    <property type="match status" value="1"/>
</dbReference>
<dbReference type="EMBL" id="JAIZAY010000022">
    <property type="protein sequence ID" value="KAJ8020701.1"/>
    <property type="molecule type" value="Genomic_DNA"/>
</dbReference>
<evidence type="ECO:0000313" key="26">
    <source>
        <dbReference type="Proteomes" id="UP001152320"/>
    </source>
</evidence>
<dbReference type="PANTHER" id="PTHR48261:SF4">
    <property type="entry name" value="EXOSTOSIN LIKE GLYCOSYLTRANSFERASE 3"/>
    <property type="match status" value="1"/>
</dbReference>
<keyword evidence="11" id="KW-0735">Signal-anchor</keyword>
<dbReference type="GO" id="GO:0005794">
    <property type="term" value="C:Golgi apparatus"/>
    <property type="evidence" value="ECO:0007669"/>
    <property type="project" value="UniProtKB-SubCell"/>
</dbReference>
<dbReference type="Proteomes" id="UP001152320">
    <property type="component" value="Chromosome 22"/>
</dbReference>
<keyword evidence="26" id="KW-1185">Reference proteome</keyword>
<evidence type="ECO:0000256" key="11">
    <source>
        <dbReference type="ARBA" id="ARBA00022968"/>
    </source>
</evidence>
<keyword evidence="20" id="KW-0175">Coiled coil</keyword>
<comment type="catalytic activity">
    <reaction evidence="18">
        <text>3-O-(beta-D-GlcA-(1-&gt;3)-beta-D-Gal-(1-&gt;3)-beta-D-Gal-(1-&gt;4)-beta-D-Xyl)-L-seryl-[protein] + UDP-N-acetyl-alpha-D-glucosamine = 3-O-(alpha-D-GlcNAc-(1-&gt;4)-beta-D-GlcA-(1-&gt;3)-beta-D-Gal-(1-&gt;3)-beta-D-Gal-(1-&gt;4)-beta-D-Xyl)-L-seryl-[protein] + UDP + H(+)</text>
        <dbReference type="Rhea" id="RHEA:16221"/>
        <dbReference type="Rhea" id="RHEA-COMP:12573"/>
        <dbReference type="Rhea" id="RHEA-COMP:12574"/>
        <dbReference type="ChEBI" id="CHEBI:15378"/>
        <dbReference type="ChEBI" id="CHEBI:57705"/>
        <dbReference type="ChEBI" id="CHEBI:58223"/>
        <dbReference type="ChEBI" id="CHEBI:132093"/>
        <dbReference type="ChEBI" id="CHEBI:132104"/>
        <dbReference type="EC" id="2.4.1.223"/>
    </reaction>
</comment>
<sequence length="939" mass="107332">MMKSTPHGRKGTHHYGNIPANQMTFCRWLISMGYLQKLIALTLIIMVLTPLVAHYYLSVAEMSNGGRFEGDSRLNKLMAMKPTDLRSHVEELYDIRESVQKELRQLEESRKKVQEQLQVIESQLSSSRKELWTSQDALSKVRTQIDQSMKEQTEIVERSLRHISAPIQILPQLKVEELEAPDNVLSCKQHNCFDYSRCSIVSPFRVYMYNPEAIMSIQSSAIDLQSSITGALKRTSYVTSDPSRACLFIVFLWDSTEEDIDEDDLEGRLHSLEFWQGDGRNHLLISIAKGLSSRDIVGNVNFGRAILVQSFFTSKNFRKGFDIVLPPLFSVLRTSWKGGKFGPSFSPARRKFILSFQGSKPKYIAGDIKVGIDKDHMSRRLSWFEKKPTIEGGSEIESKIMAEFDKMRTYTDDQVLLDFTCPDSTCDASNVMWCLCGNEEQRTYVLEQSTFVLILASNDSIVSSLSLLQRLSEALRSGAIPVVLGEHVALPFEEYIQWNKAVILLPLARVTELYYLLKTIQDSDLLLLRRQGAVLWDTYFSSPQSILAGVLANIRTRVSVPANPVIGANSKDMFPPGSQRKTEKVTKFTPESDDIFPPAEPPFSSPTFLRNFTHTYIDWDLAWNNPPGPFYLFPQNPLDPVMPSEAKFKGSSLGFRPVAKGIGGSGKEFQASLGGNIPREQFTIVILTYQREAVMVSSVERLLGIPFLNKVIIVWNSPQPPAEDLVWPEIHVPVKVLKGGKNSLNNRFLPFDEIETEAVLSIDDDAHLRHDEILFGFRVWRENRDRIVGFPGRFHAWDIENNSGFFYNANYSCELSMVLTGAAFLHKYYLYQYTYFMPQEIRDKVDEFMNCEDIAMNFLVSHITRKPPVKVTSRWTFRCPGCPQSLSMDDSHFRERHICIQYFAKVFGYTPLLYTQYRVDSVLFKTRLPKDMQKCFKFI</sequence>
<evidence type="ECO:0000256" key="22">
    <source>
        <dbReference type="SAM" id="Phobius"/>
    </source>
</evidence>
<organism evidence="25 26">
    <name type="scientific">Holothuria leucospilota</name>
    <name type="common">Black long sea cucumber</name>
    <name type="synonym">Mertensiothuria leucospilota</name>
    <dbReference type="NCBI Taxonomy" id="206669"/>
    <lineage>
        <taxon>Eukaryota</taxon>
        <taxon>Metazoa</taxon>
        <taxon>Echinodermata</taxon>
        <taxon>Eleutherozoa</taxon>
        <taxon>Echinozoa</taxon>
        <taxon>Holothuroidea</taxon>
        <taxon>Aspidochirotacea</taxon>
        <taxon>Aspidochirotida</taxon>
        <taxon>Holothuriidae</taxon>
        <taxon>Holothuria</taxon>
    </lineage>
</organism>
<evidence type="ECO:0000256" key="9">
    <source>
        <dbReference type="ARBA" id="ARBA00022723"/>
    </source>
</evidence>
<dbReference type="OrthoDB" id="5954868at2759"/>
<evidence type="ECO:0000256" key="15">
    <source>
        <dbReference type="ARBA" id="ARBA00023157"/>
    </source>
</evidence>
<dbReference type="InterPro" id="IPR015338">
    <property type="entry name" value="GT64_dom"/>
</dbReference>
<evidence type="ECO:0000256" key="16">
    <source>
        <dbReference type="ARBA" id="ARBA00023180"/>
    </source>
</evidence>
<evidence type="ECO:0000256" key="4">
    <source>
        <dbReference type="ARBA" id="ARBA00005093"/>
    </source>
</evidence>
<keyword evidence="10" id="KW-0256">Endoplasmic reticulum</keyword>
<keyword evidence="9" id="KW-0479">Metal-binding</keyword>
<feature type="coiled-coil region" evidence="20">
    <location>
        <begin position="89"/>
        <end position="130"/>
    </location>
</feature>
<dbReference type="Pfam" id="PF09258">
    <property type="entry name" value="Glyco_transf_64"/>
    <property type="match status" value="1"/>
</dbReference>
<evidence type="ECO:0000259" key="24">
    <source>
        <dbReference type="Pfam" id="PF09258"/>
    </source>
</evidence>
<comment type="similarity">
    <text evidence="5">Belongs to the glycosyltransferase 47 family.</text>
</comment>
<evidence type="ECO:0000256" key="17">
    <source>
        <dbReference type="ARBA" id="ARBA00023211"/>
    </source>
</evidence>
<dbReference type="Gene3D" id="3.90.550.10">
    <property type="entry name" value="Spore Coat Polysaccharide Biosynthesis Protein SpsA, Chain A"/>
    <property type="match status" value="1"/>
</dbReference>
<dbReference type="AlphaFoldDB" id="A0A9Q0YKX7"/>